<dbReference type="Proteomes" id="UP000537260">
    <property type="component" value="Unassembled WGS sequence"/>
</dbReference>
<comment type="caution">
    <text evidence="1">The sequence shown here is derived from an EMBL/GenBank/DDBJ whole genome shotgun (WGS) entry which is preliminary data.</text>
</comment>
<reference evidence="1 2" key="1">
    <citation type="submission" date="2020-07" db="EMBL/GenBank/DDBJ databases">
        <title>Sequencing the genomes of 1000 actinobacteria strains.</title>
        <authorList>
            <person name="Klenk H.-P."/>
        </authorList>
    </citation>
    <scope>NUCLEOTIDE SEQUENCE [LARGE SCALE GENOMIC DNA]</scope>
    <source>
        <strain evidence="1 2">LI1</strain>
    </source>
</reference>
<protein>
    <recommendedName>
        <fullName evidence="3">DUF1059 domain-containing protein</fullName>
    </recommendedName>
</protein>
<keyword evidence="2" id="KW-1185">Reference proteome</keyword>
<dbReference type="EMBL" id="JACCFM010000001">
    <property type="protein sequence ID" value="NYJ19179.1"/>
    <property type="molecule type" value="Genomic_DNA"/>
</dbReference>
<organism evidence="1 2">
    <name type="scientific">Glaciibacter psychrotolerans</name>
    <dbReference type="NCBI Taxonomy" id="670054"/>
    <lineage>
        <taxon>Bacteria</taxon>
        <taxon>Bacillati</taxon>
        <taxon>Actinomycetota</taxon>
        <taxon>Actinomycetes</taxon>
        <taxon>Micrococcales</taxon>
        <taxon>Microbacteriaceae</taxon>
        <taxon>Glaciibacter</taxon>
    </lineage>
</organism>
<sequence>MWTWTCTGCREVFNGATKAEAQGKFFAHANEAHPKATVLSVAPDESETE</sequence>
<gene>
    <name evidence="1" type="ORF">HNR05_000970</name>
</gene>
<name>A0A7Z0ECN8_9MICO</name>
<evidence type="ECO:0008006" key="3">
    <source>
        <dbReference type="Google" id="ProtNLM"/>
    </source>
</evidence>
<dbReference type="AlphaFoldDB" id="A0A7Z0ECN8"/>
<accession>A0A7Z0ECN8</accession>
<proteinExistence type="predicted"/>
<evidence type="ECO:0000313" key="2">
    <source>
        <dbReference type="Proteomes" id="UP000537260"/>
    </source>
</evidence>
<evidence type="ECO:0000313" key="1">
    <source>
        <dbReference type="EMBL" id="NYJ19179.1"/>
    </source>
</evidence>